<feature type="transmembrane region" description="Helical" evidence="7">
    <location>
        <begin position="275"/>
        <end position="293"/>
    </location>
</feature>
<protein>
    <submittedName>
        <fullName evidence="8">Integral membrane protein (TIGR00698 family)</fullName>
    </submittedName>
</protein>
<evidence type="ECO:0000256" key="2">
    <source>
        <dbReference type="ARBA" id="ARBA00007977"/>
    </source>
</evidence>
<comment type="similarity">
    <text evidence="2">Belongs to the UPF0324 family.</text>
</comment>
<dbReference type="Proteomes" id="UP001296943">
    <property type="component" value="Unassembled WGS sequence"/>
</dbReference>
<keyword evidence="9" id="KW-1185">Reference proteome</keyword>
<evidence type="ECO:0000256" key="6">
    <source>
        <dbReference type="ARBA" id="ARBA00023136"/>
    </source>
</evidence>
<feature type="transmembrane region" description="Helical" evidence="7">
    <location>
        <begin position="78"/>
        <end position="100"/>
    </location>
</feature>
<comment type="subcellular location">
    <subcellularLocation>
        <location evidence="1">Cell membrane</location>
        <topology evidence="1">Multi-pass membrane protein</topology>
    </subcellularLocation>
</comment>
<feature type="transmembrane region" description="Helical" evidence="7">
    <location>
        <begin position="170"/>
        <end position="194"/>
    </location>
</feature>
<accession>A0ABS2MWX9</accession>
<feature type="transmembrane region" description="Helical" evidence="7">
    <location>
        <begin position="49"/>
        <end position="71"/>
    </location>
</feature>
<feature type="transmembrane region" description="Helical" evidence="7">
    <location>
        <begin position="201"/>
        <end position="221"/>
    </location>
</feature>
<evidence type="ECO:0000256" key="5">
    <source>
        <dbReference type="ARBA" id="ARBA00022989"/>
    </source>
</evidence>
<feature type="transmembrane region" description="Helical" evidence="7">
    <location>
        <begin position="106"/>
        <end position="131"/>
    </location>
</feature>
<proteinExistence type="inferred from homology"/>
<name>A0ABS2MWX9_9BACI</name>
<keyword evidence="5 7" id="KW-1133">Transmembrane helix</keyword>
<sequence length="353" mass="38031">MDNSAKKDYPSPRQKKNRLICFFQERIGFVRGLILTLVLAGLAGTIANYPFFSVMGVMILSILLGMVWRAIMPIPSDALTGVTFSTKILLRVGIILMGIRLDFNEIIHAGFSLIFVDVLVVIFTISIVILLGHLLAVDKKFSALLAVGTAICGAAAIVAVAPFIRAKKEIIALAVASIAILGTIGTIVYIFSYALFDFDNYFYGIFVGATLHELAHVVAAAEPGGNTSSDIAILVKMGRVALLLPVAMVFGYIFRPKLDAIPGQRISMKQLPIPWFIFGFLGMSLINSIGFLPEQVIRLLIGMSVLFLSMAMAGLGLSVRFSDFKQIGLKGVLVGIIGSVVLGILGSFLLLFV</sequence>
<comment type="caution">
    <text evidence="8">The sequence shown here is derived from an EMBL/GenBank/DDBJ whole genome shotgun (WGS) entry which is preliminary data.</text>
</comment>
<organism evidence="8 9">
    <name type="scientific">Aquibacillus albus</name>
    <dbReference type="NCBI Taxonomy" id="1168171"/>
    <lineage>
        <taxon>Bacteria</taxon>
        <taxon>Bacillati</taxon>
        <taxon>Bacillota</taxon>
        <taxon>Bacilli</taxon>
        <taxon>Bacillales</taxon>
        <taxon>Bacillaceae</taxon>
        <taxon>Aquibacillus</taxon>
    </lineage>
</organism>
<evidence type="ECO:0000256" key="4">
    <source>
        <dbReference type="ARBA" id="ARBA00022692"/>
    </source>
</evidence>
<evidence type="ECO:0000313" key="9">
    <source>
        <dbReference type="Proteomes" id="UP001296943"/>
    </source>
</evidence>
<evidence type="ECO:0000256" key="3">
    <source>
        <dbReference type="ARBA" id="ARBA00022475"/>
    </source>
</evidence>
<evidence type="ECO:0000256" key="7">
    <source>
        <dbReference type="SAM" id="Phobius"/>
    </source>
</evidence>
<dbReference type="InterPro" id="IPR018383">
    <property type="entry name" value="UPF0324_pro"/>
</dbReference>
<dbReference type="RefSeq" id="WP_204497814.1">
    <property type="nucleotide sequence ID" value="NZ_JAFBDR010000003.1"/>
</dbReference>
<dbReference type="PANTHER" id="PTHR30106:SF2">
    <property type="entry name" value="UPF0324 INNER MEMBRANE PROTEIN YEIH"/>
    <property type="match status" value="1"/>
</dbReference>
<feature type="transmembrane region" description="Helical" evidence="7">
    <location>
        <begin position="233"/>
        <end position="254"/>
    </location>
</feature>
<keyword evidence="4 7" id="KW-0812">Transmembrane</keyword>
<feature type="transmembrane region" description="Helical" evidence="7">
    <location>
        <begin position="299"/>
        <end position="319"/>
    </location>
</feature>
<dbReference type="EMBL" id="JAFBDR010000003">
    <property type="protein sequence ID" value="MBM7570401.1"/>
    <property type="molecule type" value="Genomic_DNA"/>
</dbReference>
<feature type="transmembrane region" description="Helical" evidence="7">
    <location>
        <begin position="331"/>
        <end position="352"/>
    </location>
</feature>
<dbReference type="Pfam" id="PF03601">
    <property type="entry name" value="Cons_hypoth698"/>
    <property type="match status" value="1"/>
</dbReference>
<reference evidence="8 9" key="1">
    <citation type="submission" date="2021-01" db="EMBL/GenBank/DDBJ databases">
        <title>Genomic Encyclopedia of Type Strains, Phase IV (KMG-IV): sequencing the most valuable type-strain genomes for metagenomic binning, comparative biology and taxonomic classification.</title>
        <authorList>
            <person name="Goeker M."/>
        </authorList>
    </citation>
    <scope>NUCLEOTIDE SEQUENCE [LARGE SCALE GENOMIC DNA]</scope>
    <source>
        <strain evidence="8 9">DSM 23711</strain>
    </source>
</reference>
<evidence type="ECO:0000313" key="8">
    <source>
        <dbReference type="EMBL" id="MBM7570401.1"/>
    </source>
</evidence>
<gene>
    <name evidence="8" type="ORF">JOC48_000879</name>
</gene>
<feature type="transmembrane region" description="Helical" evidence="7">
    <location>
        <begin position="143"/>
        <end position="164"/>
    </location>
</feature>
<dbReference type="PANTHER" id="PTHR30106">
    <property type="entry name" value="INNER MEMBRANE PROTEIN YEIH-RELATED"/>
    <property type="match status" value="1"/>
</dbReference>
<feature type="transmembrane region" description="Helical" evidence="7">
    <location>
        <begin position="21"/>
        <end position="43"/>
    </location>
</feature>
<evidence type="ECO:0000256" key="1">
    <source>
        <dbReference type="ARBA" id="ARBA00004651"/>
    </source>
</evidence>
<keyword evidence="3" id="KW-1003">Cell membrane</keyword>
<keyword evidence="6 7" id="KW-0472">Membrane</keyword>